<dbReference type="Proteomes" id="UP000292362">
    <property type="component" value="Unassembled WGS sequence"/>
</dbReference>
<reference evidence="1 2" key="1">
    <citation type="submission" date="2017-12" db="EMBL/GenBank/DDBJ databases">
        <authorList>
            <person name="Pombert J.-F."/>
            <person name="Haag K.L."/>
            <person name="Ebert D."/>
        </authorList>
    </citation>
    <scope>NUCLEOTIDE SEQUENCE [LARGE SCALE GENOMIC DNA]</scope>
    <source>
        <strain evidence="1">FI-OER-3-3</strain>
    </source>
</reference>
<dbReference type="AlphaFoldDB" id="A0A4Q9L647"/>
<organism evidence="1 2">
    <name type="scientific">Hamiltosporidium tvaerminnensis</name>
    <dbReference type="NCBI Taxonomy" id="1176355"/>
    <lineage>
        <taxon>Eukaryota</taxon>
        <taxon>Fungi</taxon>
        <taxon>Fungi incertae sedis</taxon>
        <taxon>Microsporidia</taxon>
        <taxon>Dubosqiidae</taxon>
        <taxon>Hamiltosporidium</taxon>
    </lineage>
</organism>
<evidence type="ECO:0000313" key="2">
    <source>
        <dbReference type="Proteomes" id="UP000292362"/>
    </source>
</evidence>
<comment type="caution">
    <text evidence="1">The sequence shown here is derived from an EMBL/GenBank/DDBJ whole genome shotgun (WGS) entry which is preliminary data.</text>
</comment>
<dbReference type="EMBL" id="PITJ01000359">
    <property type="protein sequence ID" value="TBU03088.1"/>
    <property type="molecule type" value="Genomic_DNA"/>
</dbReference>
<sequence>MVVGAFLEAKNLDLFWYCRILSIIVTINTIMAKRTIAIHFYEDIENILASKDSTEYIYCDACLDFFEVKYKPCSPDLEKRILKTFKLDIDNFLLKFMNEENIEDGKQYNVYINNSLLKFDDLAYFYNIVLSIPCFMDCMDGSKYLLICKVMNIFKYINNKFFKDFIRSILVSMVFNQIEKKNWNLSSPNSTEFCFPRYITDIFILELFKMYRVSEKTQNKFGEDLHEMIFDEYFTLYYINLREDFLFIDDDIIREILKLHKKLKNFLKIIDIVFRFHTFKSIFLYRISYIKEYDNIFDVSLFKSSEEINIIRCSNTNSLIERICRISRKKQIETLNIVHSTFNIEEEIAFLKKLCFRRLNYVILKDRYSSSFTNADSDSPVQFIFSRFINQIYDNDNKSNICIRKTGICCYETEKELTLNFKHHQRKIVTFQKLEFPFLTFVFMKLVNKYISFVFYLINFKEFNNIEMIFTDTSLKDFSLRETEILNNITRIKIVSSTLNDIFLSKILLFPALRILFLSKCSIFKSKDEIKFEENTKIEKLHFGNSLVDDPEIFAGFLSKIVTLNTLEIFCLFGDTNIFLLKSIEKIVNLSKLKRLELSDTYHADRGIPFFPMFSNILYFDFYFNCPKDTFYKLFNSVNFRTLKFLNLDGVILGVNDKLALEKNTNLLRLKLSKNCKISGLAFSELFNLQNIYSLTEIRLPEIQFDMCDFLFFSKLKSLRKLYILSFTLKFDIIYFVKMFNQVKEIVVEYKIPLKDKFLEEFGSRLKGFALLY</sequence>
<dbReference type="Gene3D" id="3.80.10.10">
    <property type="entry name" value="Ribonuclease Inhibitor"/>
    <property type="match status" value="1"/>
</dbReference>
<evidence type="ECO:0008006" key="3">
    <source>
        <dbReference type="Google" id="ProtNLM"/>
    </source>
</evidence>
<dbReference type="VEuPathDB" id="MicrosporidiaDB:CWI37_0359p0010"/>
<accession>A0A4Q9L647</accession>
<proteinExistence type="predicted"/>
<dbReference type="InterPro" id="IPR032675">
    <property type="entry name" value="LRR_dom_sf"/>
</dbReference>
<evidence type="ECO:0000313" key="1">
    <source>
        <dbReference type="EMBL" id="TBU03088.1"/>
    </source>
</evidence>
<gene>
    <name evidence="1" type="ORF">CWI37_0359p0010</name>
</gene>
<protein>
    <recommendedName>
        <fullName evidence="3">Leucine-rich repeat-containing protein</fullName>
    </recommendedName>
</protein>
<dbReference type="SUPFAM" id="SSF52058">
    <property type="entry name" value="L domain-like"/>
    <property type="match status" value="1"/>
</dbReference>
<name>A0A4Q9L647_9MICR</name>